<dbReference type="InterPro" id="IPR027417">
    <property type="entry name" value="P-loop_NTPase"/>
</dbReference>
<feature type="binding site" evidence="6">
    <location>
        <begin position="11"/>
        <end position="18"/>
    </location>
    <ligand>
        <name>GTP</name>
        <dbReference type="ChEBI" id="CHEBI:37565"/>
    </ligand>
</feature>
<dbReference type="AlphaFoldDB" id="A0A0F6CKP7"/>
<dbReference type="KEGG" id="mgz:GCW_02210"/>
<evidence type="ECO:0000256" key="5">
    <source>
        <dbReference type="ARBA" id="ARBA00023134"/>
    </source>
</evidence>
<name>A0A0F6CKP7_MYCGL</name>
<keyword evidence="6" id="KW-0699">rRNA-binding</keyword>
<dbReference type="RefSeq" id="WP_011884456.1">
    <property type="nucleotide sequence ID" value="NC_023030.2"/>
</dbReference>
<dbReference type="Gene3D" id="3.40.50.300">
    <property type="entry name" value="P-loop containing nucleotide triphosphate hydrolases"/>
    <property type="match status" value="1"/>
</dbReference>
<comment type="similarity">
    <text evidence="1 6 7">Belongs to the TRAFAC class TrmE-Era-EngA-EngB-Septin-like GTPase superfamily. Era GTPase family.</text>
</comment>
<organism evidence="9 10">
    <name type="scientific">Mycoplasmoides gallisepticum S6</name>
    <dbReference type="NCBI Taxonomy" id="1006581"/>
    <lineage>
        <taxon>Bacteria</taxon>
        <taxon>Bacillati</taxon>
        <taxon>Mycoplasmatota</taxon>
        <taxon>Mycoplasmoidales</taxon>
        <taxon>Mycoplasmoidaceae</taxon>
        <taxon>Mycoplasmoides</taxon>
    </lineage>
</organism>
<dbReference type="InterPro" id="IPR004044">
    <property type="entry name" value="KH_dom_type_2"/>
</dbReference>
<dbReference type="GO" id="GO:0005886">
    <property type="term" value="C:plasma membrane"/>
    <property type="evidence" value="ECO:0007669"/>
    <property type="project" value="UniProtKB-SubCell"/>
</dbReference>
<dbReference type="GO" id="GO:0003924">
    <property type="term" value="F:GTPase activity"/>
    <property type="evidence" value="ECO:0007669"/>
    <property type="project" value="UniProtKB-UniRule"/>
</dbReference>
<evidence type="ECO:0000256" key="2">
    <source>
        <dbReference type="ARBA" id="ARBA00020484"/>
    </source>
</evidence>
<evidence type="ECO:0000313" key="9">
    <source>
        <dbReference type="EMBL" id="AHB99669.1"/>
    </source>
</evidence>
<evidence type="ECO:0000256" key="6">
    <source>
        <dbReference type="HAMAP-Rule" id="MF_00367"/>
    </source>
</evidence>
<gene>
    <name evidence="6 9" type="primary">era</name>
    <name evidence="9" type="ORF">GCW_02210</name>
</gene>
<dbReference type="HAMAP" id="MF_00367">
    <property type="entry name" value="GTPase_Era"/>
    <property type="match status" value="1"/>
</dbReference>
<dbReference type="GO" id="GO:0005829">
    <property type="term" value="C:cytosol"/>
    <property type="evidence" value="ECO:0007669"/>
    <property type="project" value="TreeGrafter"/>
</dbReference>
<comment type="function">
    <text evidence="6">An essential GTPase that binds both GDP and GTP, with rapid nucleotide exchange. Plays a role in 16S rRNA processing and 30S ribosomal subunit biogenesis and possibly also in cell cycle regulation and energy metabolism.</text>
</comment>
<dbReference type="Pfam" id="PF01926">
    <property type="entry name" value="MMR_HSR1"/>
    <property type="match status" value="1"/>
</dbReference>
<proteinExistence type="inferred from homology"/>
<dbReference type="PANTHER" id="PTHR42698:SF1">
    <property type="entry name" value="GTPASE ERA, MITOCHONDRIAL"/>
    <property type="match status" value="1"/>
</dbReference>
<evidence type="ECO:0000256" key="3">
    <source>
        <dbReference type="ARBA" id="ARBA00022741"/>
    </source>
</evidence>
<keyword evidence="6" id="KW-0690">Ribosome biogenesis</keyword>
<comment type="subcellular location">
    <subcellularLocation>
        <location evidence="6">Cytoplasm</location>
    </subcellularLocation>
    <subcellularLocation>
        <location evidence="6">Cell membrane</location>
        <topology evidence="6">Peripheral membrane protein</topology>
    </subcellularLocation>
</comment>
<evidence type="ECO:0000256" key="1">
    <source>
        <dbReference type="ARBA" id="ARBA00007921"/>
    </source>
</evidence>
<dbReference type="SUPFAM" id="SSF54814">
    <property type="entry name" value="Prokaryotic type KH domain (KH-domain type II)"/>
    <property type="match status" value="1"/>
</dbReference>
<dbReference type="eggNOG" id="COG1159">
    <property type="taxonomic scope" value="Bacteria"/>
</dbReference>
<dbReference type="CDD" id="cd00880">
    <property type="entry name" value="Era_like"/>
    <property type="match status" value="1"/>
</dbReference>
<dbReference type="PANTHER" id="PTHR42698">
    <property type="entry name" value="GTPASE ERA"/>
    <property type="match status" value="1"/>
</dbReference>
<evidence type="ECO:0000256" key="4">
    <source>
        <dbReference type="ARBA" id="ARBA00022884"/>
    </source>
</evidence>
<dbReference type="GO" id="GO:0070181">
    <property type="term" value="F:small ribosomal subunit rRNA binding"/>
    <property type="evidence" value="ECO:0007669"/>
    <property type="project" value="UniProtKB-UniRule"/>
</dbReference>
<sequence>MKKSGIVVITGLASVGKSTLINKIANSKVAIISKYDQTTRNVIAHKIVHDKIDYLLLDTPGFHKSFNNLSLFLNSEIKQAYKHAHACILIVDSTKKPTDDFTNLLKIMKSYEMNNLIVIYSKIDLIKNEDHINEAQQLINESFKVVKTIKANLLSDHLNDQIDEGLEQLLDENYQLPESELDENEKDNFEIKEIIREKILNNTFQEVPHSVAVIIEAKKYDQEKKLFNIECAIVTERESQKKIIIGKQGSMIKKIGTQARNELLNIYDCKINLKLFVKVEKEWRNDDYLIKSLGHKKWVL</sequence>
<dbReference type="Pfam" id="PF07650">
    <property type="entry name" value="KH_2"/>
    <property type="match status" value="1"/>
</dbReference>
<keyword evidence="3 6" id="KW-0547">Nucleotide-binding</keyword>
<dbReference type="CDD" id="cd22534">
    <property type="entry name" value="KH-II_Era"/>
    <property type="match status" value="1"/>
</dbReference>
<keyword evidence="6" id="KW-0472">Membrane</keyword>
<evidence type="ECO:0000259" key="8">
    <source>
        <dbReference type="PROSITE" id="PS50823"/>
    </source>
</evidence>
<dbReference type="Gene3D" id="3.30.300.20">
    <property type="match status" value="1"/>
</dbReference>
<dbReference type="GO" id="GO:0043024">
    <property type="term" value="F:ribosomal small subunit binding"/>
    <property type="evidence" value="ECO:0007669"/>
    <property type="project" value="TreeGrafter"/>
</dbReference>
<feature type="domain" description="KH type-2" evidence="8">
    <location>
        <begin position="191"/>
        <end position="281"/>
    </location>
</feature>
<dbReference type="Proteomes" id="UP000018735">
    <property type="component" value="Chromosome"/>
</dbReference>
<dbReference type="NCBIfam" id="TIGR00231">
    <property type="entry name" value="small_GTP"/>
    <property type="match status" value="1"/>
</dbReference>
<keyword evidence="6" id="KW-1003">Cell membrane</keyword>
<dbReference type="NCBIfam" id="TIGR00436">
    <property type="entry name" value="era"/>
    <property type="match status" value="1"/>
</dbReference>
<comment type="subunit">
    <text evidence="6">Monomer.</text>
</comment>
<accession>A0A0F6CKP7</accession>
<dbReference type="EMBL" id="CP006916">
    <property type="protein sequence ID" value="AHB99669.1"/>
    <property type="molecule type" value="Genomic_DNA"/>
</dbReference>
<dbReference type="InterPro" id="IPR005662">
    <property type="entry name" value="GTPase_Era-like"/>
</dbReference>
<feature type="binding site" evidence="6">
    <location>
        <begin position="58"/>
        <end position="62"/>
    </location>
    <ligand>
        <name>GTP</name>
        <dbReference type="ChEBI" id="CHEBI:37565"/>
    </ligand>
</feature>
<protein>
    <recommendedName>
        <fullName evidence="2 6">GTPase Era</fullName>
    </recommendedName>
</protein>
<reference evidence="9 10" key="1">
    <citation type="journal article" date="2011" name="PLoS ONE">
        <title>Core proteome of the minimal cell: comparative proteomics of three mollicute species.</title>
        <authorList>
            <person name="Fisunov G.Y."/>
            <person name="Alexeev D.G."/>
            <person name="Bazaleev N.A."/>
            <person name="Ladygina V.G."/>
            <person name="Galyamina M.A."/>
            <person name="Kondratov I.G."/>
            <person name="Zhukova N.A."/>
            <person name="Serebryakova M.V."/>
            <person name="Demina I.A."/>
            <person name="Govorun V.M."/>
        </authorList>
    </citation>
    <scope>NUCLEOTIDE SEQUENCE [LARGE SCALE GENOMIC DNA]</scope>
    <source>
        <strain evidence="9 10">S6</strain>
    </source>
</reference>
<dbReference type="HOGENOM" id="CLU_038009_1_0_14"/>
<dbReference type="InterPro" id="IPR015946">
    <property type="entry name" value="KH_dom-like_a/b"/>
</dbReference>
<dbReference type="InterPro" id="IPR006073">
    <property type="entry name" value="GTP-bd"/>
</dbReference>
<keyword evidence="6" id="KW-0963">Cytoplasm</keyword>
<dbReference type="PROSITE" id="PS50823">
    <property type="entry name" value="KH_TYPE_2"/>
    <property type="match status" value="1"/>
</dbReference>
<dbReference type="GO" id="GO:0005525">
    <property type="term" value="F:GTP binding"/>
    <property type="evidence" value="ECO:0007669"/>
    <property type="project" value="UniProtKB-UniRule"/>
</dbReference>
<evidence type="ECO:0000313" key="10">
    <source>
        <dbReference type="Proteomes" id="UP000018735"/>
    </source>
</evidence>
<keyword evidence="5 6" id="KW-0342">GTP-binding</keyword>
<keyword evidence="4 6" id="KW-0694">RNA-binding</keyword>
<evidence type="ECO:0000256" key="7">
    <source>
        <dbReference type="RuleBase" id="RU003761"/>
    </source>
</evidence>
<dbReference type="InterPro" id="IPR005225">
    <property type="entry name" value="Small_GTP-bd"/>
</dbReference>
<dbReference type="SUPFAM" id="SSF52540">
    <property type="entry name" value="P-loop containing nucleoside triphosphate hydrolases"/>
    <property type="match status" value="1"/>
</dbReference>
<dbReference type="InterPro" id="IPR009019">
    <property type="entry name" value="KH_sf_prok-type"/>
</dbReference>
<feature type="binding site" evidence="6">
    <location>
        <begin position="121"/>
        <end position="124"/>
    </location>
    <ligand>
        <name>GTP</name>
        <dbReference type="ChEBI" id="CHEBI:37565"/>
    </ligand>
</feature>
<dbReference type="GO" id="GO:0000028">
    <property type="term" value="P:ribosomal small subunit assembly"/>
    <property type="evidence" value="ECO:0007669"/>
    <property type="project" value="TreeGrafter"/>
</dbReference>